<keyword evidence="3" id="KW-1185">Reference proteome</keyword>
<dbReference type="EMBL" id="MLAK01000669">
    <property type="protein sequence ID" value="OHT08388.1"/>
    <property type="molecule type" value="Genomic_DNA"/>
</dbReference>
<dbReference type="InterPro" id="IPR011009">
    <property type="entry name" value="Kinase-like_dom_sf"/>
</dbReference>
<proteinExistence type="predicted"/>
<evidence type="ECO:0000259" key="1">
    <source>
        <dbReference type="PROSITE" id="PS50011"/>
    </source>
</evidence>
<organism evidence="2 3">
    <name type="scientific">Tritrichomonas foetus</name>
    <dbReference type="NCBI Taxonomy" id="1144522"/>
    <lineage>
        <taxon>Eukaryota</taxon>
        <taxon>Metamonada</taxon>
        <taxon>Parabasalia</taxon>
        <taxon>Tritrichomonadida</taxon>
        <taxon>Tritrichomonadidae</taxon>
        <taxon>Tritrichomonas</taxon>
    </lineage>
</organism>
<accession>A0A1J4KF45</accession>
<comment type="caution">
    <text evidence="2">The sequence shown here is derived from an EMBL/GenBank/DDBJ whole genome shotgun (WGS) entry which is preliminary data.</text>
</comment>
<dbReference type="SMART" id="SM00220">
    <property type="entry name" value="S_TKc"/>
    <property type="match status" value="1"/>
</dbReference>
<dbReference type="GeneID" id="94837693"/>
<protein>
    <submittedName>
        <fullName evidence="2">CAMK family protein kinase</fullName>
    </submittedName>
</protein>
<keyword evidence="2" id="KW-0418">Kinase</keyword>
<dbReference type="Gene3D" id="1.10.510.10">
    <property type="entry name" value="Transferase(Phosphotransferase) domain 1"/>
    <property type="match status" value="1"/>
</dbReference>
<feature type="domain" description="Protein kinase" evidence="1">
    <location>
        <begin position="13"/>
        <end position="279"/>
    </location>
</feature>
<keyword evidence="2" id="KW-0808">Transferase</keyword>
<dbReference type="AlphaFoldDB" id="A0A1J4KF45"/>
<dbReference type="VEuPathDB" id="TrichDB:TRFO_23154"/>
<dbReference type="Pfam" id="PF00069">
    <property type="entry name" value="Pkinase"/>
    <property type="match status" value="1"/>
</dbReference>
<dbReference type="SUPFAM" id="SSF56112">
    <property type="entry name" value="Protein kinase-like (PK-like)"/>
    <property type="match status" value="1"/>
</dbReference>
<dbReference type="GO" id="GO:0004672">
    <property type="term" value="F:protein kinase activity"/>
    <property type="evidence" value="ECO:0007669"/>
    <property type="project" value="InterPro"/>
</dbReference>
<name>A0A1J4KF45_9EUKA</name>
<dbReference type="Proteomes" id="UP000179807">
    <property type="component" value="Unassembled WGS sequence"/>
</dbReference>
<sequence length="359" mass="41009">MIPLSRAPIQEKYVMTQELPTGFFGPTFLVHPRTPEYQEDSPEVINDPNLPILVCKVCHKSFIGTQEKVQSFLQRIHKLNELKLPFIVPFTDIIETNDDIFLFRAYLDIGNLTDFSHVTPNISNDTLIHIWRLLAERFLVLNQNGIFPSSVKPSNIFIDTENSILITDLYELTSDVSWALQTPDPMHLAFLAPEFFDRNIEPSSYSDVWSLGVIIVFLKFRQLPWTTKNVCAMIKMITSGQLTIPLADESDVSNIIRTVLIHEANKRPPTDILCDFRRIRSMAKKERRQSIPAPAPRFNSSARDFVKKTPLKNSVFMKYGIVTLPNSERIMRRPSPPNPTTSSVCTIRCRFINSSSGNL</sequence>
<dbReference type="PROSITE" id="PS50011">
    <property type="entry name" value="PROTEIN_KINASE_DOM"/>
    <property type="match status" value="1"/>
</dbReference>
<dbReference type="InterPro" id="IPR000719">
    <property type="entry name" value="Prot_kinase_dom"/>
</dbReference>
<dbReference type="OrthoDB" id="4062651at2759"/>
<evidence type="ECO:0000313" key="2">
    <source>
        <dbReference type="EMBL" id="OHT08388.1"/>
    </source>
</evidence>
<dbReference type="RefSeq" id="XP_068361524.1">
    <property type="nucleotide sequence ID" value="XM_068502989.1"/>
</dbReference>
<dbReference type="PANTHER" id="PTHR24362">
    <property type="entry name" value="SERINE/THREONINE-PROTEIN KINASE NEK"/>
    <property type="match status" value="1"/>
</dbReference>
<dbReference type="PANTHER" id="PTHR24362:SF309">
    <property type="entry name" value="PROTEIN KINASE DOMAIN-CONTAINING PROTEIN"/>
    <property type="match status" value="1"/>
</dbReference>
<dbReference type="GO" id="GO:0005524">
    <property type="term" value="F:ATP binding"/>
    <property type="evidence" value="ECO:0007669"/>
    <property type="project" value="InterPro"/>
</dbReference>
<gene>
    <name evidence="2" type="ORF">TRFO_23154</name>
</gene>
<reference evidence="2" key="1">
    <citation type="submission" date="2016-10" db="EMBL/GenBank/DDBJ databases">
        <authorList>
            <person name="Benchimol M."/>
            <person name="Almeida L.G."/>
            <person name="Vasconcelos A.T."/>
            <person name="Perreira-Neves A."/>
            <person name="Rosa I.A."/>
            <person name="Tasca T."/>
            <person name="Bogo M.R."/>
            <person name="de Souza W."/>
        </authorList>
    </citation>
    <scope>NUCLEOTIDE SEQUENCE [LARGE SCALE GENOMIC DNA]</scope>
    <source>
        <strain evidence="2">K</strain>
    </source>
</reference>
<evidence type="ECO:0000313" key="3">
    <source>
        <dbReference type="Proteomes" id="UP000179807"/>
    </source>
</evidence>